<dbReference type="EMBL" id="GDAI01002483">
    <property type="protein sequence ID" value="JAI15120.1"/>
    <property type="molecule type" value="mRNA"/>
</dbReference>
<keyword evidence="1" id="KW-0677">Repeat</keyword>
<dbReference type="SMART" id="SM00028">
    <property type="entry name" value="TPR"/>
    <property type="match status" value="3"/>
</dbReference>
<organism evidence="9">
    <name type="scientific">Tabanus bromius</name>
    <name type="common">Band-eyed brown horse fly</name>
    <dbReference type="NCBI Taxonomy" id="304241"/>
    <lineage>
        <taxon>Eukaryota</taxon>
        <taxon>Metazoa</taxon>
        <taxon>Ecdysozoa</taxon>
        <taxon>Arthropoda</taxon>
        <taxon>Hexapoda</taxon>
        <taxon>Insecta</taxon>
        <taxon>Pterygota</taxon>
        <taxon>Neoptera</taxon>
        <taxon>Endopterygota</taxon>
        <taxon>Diptera</taxon>
        <taxon>Brachycera</taxon>
        <taxon>Tabanomorpha</taxon>
        <taxon>Tabanoidea</taxon>
        <taxon>Tabanidae</taxon>
        <taxon>Tabanus</taxon>
    </lineage>
</organism>
<evidence type="ECO:0000256" key="6">
    <source>
        <dbReference type="SAM" id="Coils"/>
    </source>
</evidence>
<keyword evidence="6" id="KW-0175">Coiled coil</keyword>
<evidence type="ECO:0000256" key="3">
    <source>
        <dbReference type="ARBA" id="ARBA00038275"/>
    </source>
</evidence>
<dbReference type="Pfam" id="PF13877">
    <property type="entry name" value="RPAP3_C"/>
    <property type="match status" value="1"/>
</dbReference>
<feature type="non-terminal residue" evidence="9">
    <location>
        <position position="417"/>
    </location>
</feature>
<dbReference type="GO" id="GO:0101031">
    <property type="term" value="C:protein folding chaperone complex"/>
    <property type="evidence" value="ECO:0007669"/>
    <property type="project" value="TreeGrafter"/>
</dbReference>
<feature type="non-terminal residue" evidence="9">
    <location>
        <position position="1"/>
    </location>
</feature>
<proteinExistence type="evidence at transcript level"/>
<name>A0A0K8TMJ6_TABBR</name>
<dbReference type="PROSITE" id="PS50005">
    <property type="entry name" value="TPR"/>
    <property type="match status" value="2"/>
</dbReference>
<evidence type="ECO:0000256" key="7">
    <source>
        <dbReference type="SAM" id="MobiDB-lite"/>
    </source>
</evidence>
<dbReference type="Pfam" id="PF00515">
    <property type="entry name" value="TPR_1"/>
    <property type="match status" value="1"/>
</dbReference>
<protein>
    <recommendedName>
        <fullName evidence="4">RNA polymerase II-associated protein 3</fullName>
    </recommendedName>
</protein>
<dbReference type="PANTHER" id="PTHR46423">
    <property type="entry name" value="RNA POLYMERASE II-ASSOCIATED PROTEIN 3"/>
    <property type="match status" value="1"/>
</dbReference>
<dbReference type="InterPro" id="IPR051966">
    <property type="entry name" value="RPAP3"/>
</dbReference>
<evidence type="ECO:0000256" key="4">
    <source>
        <dbReference type="ARBA" id="ARBA00040133"/>
    </source>
</evidence>
<comment type="similarity">
    <text evidence="3">Belongs to the RPAP3 family.</text>
</comment>
<feature type="domain" description="RNA-polymerase II-associated protein 3-like C-terminal" evidence="8">
    <location>
        <begin position="303"/>
        <end position="389"/>
    </location>
</feature>
<feature type="repeat" description="TPR" evidence="5">
    <location>
        <begin position="116"/>
        <end position="149"/>
    </location>
</feature>
<evidence type="ECO:0000259" key="8">
    <source>
        <dbReference type="Pfam" id="PF13877"/>
    </source>
</evidence>
<dbReference type="InterPro" id="IPR019734">
    <property type="entry name" value="TPR_rpt"/>
</dbReference>
<dbReference type="AlphaFoldDB" id="A0A0K8TMJ6"/>
<evidence type="ECO:0000313" key="9">
    <source>
        <dbReference type="EMBL" id="JAI15120.1"/>
    </source>
</evidence>
<dbReference type="PANTHER" id="PTHR46423:SF1">
    <property type="entry name" value="RNA POLYMERASE II-ASSOCIATED PROTEIN 3"/>
    <property type="match status" value="1"/>
</dbReference>
<keyword evidence="2 5" id="KW-0802">TPR repeat</keyword>
<accession>A0A0K8TMJ6</accession>
<feature type="region of interest" description="Disordered" evidence="7">
    <location>
        <begin position="49"/>
        <end position="86"/>
    </location>
</feature>
<reference evidence="9" key="1">
    <citation type="journal article" date="2015" name="Insect Biochem. Mol. Biol.">
        <title>An insight into the sialome of the horse fly, Tabanus bromius.</title>
        <authorList>
            <person name="Ribeiro J.M."/>
            <person name="Kazimirova M."/>
            <person name="Takac P."/>
            <person name="Andersen J.F."/>
            <person name="Francischetti I.M."/>
        </authorList>
    </citation>
    <scope>NUCLEOTIDE SEQUENCE</scope>
</reference>
<dbReference type="SUPFAM" id="SSF48452">
    <property type="entry name" value="TPR-like"/>
    <property type="match status" value="1"/>
</dbReference>
<feature type="coiled-coil region" evidence="6">
    <location>
        <begin position="7"/>
        <end position="34"/>
    </location>
</feature>
<dbReference type="InterPro" id="IPR011990">
    <property type="entry name" value="TPR-like_helical_dom_sf"/>
</dbReference>
<sequence>VRQSTHMKSALNELKEWENEIKKEEKVIQESEPDQDQVVPKKIRSHIFKELDENNLEKSRNDSRETQEPEMHSNRTNDLENSNKWKETGNKYVKQEEYGKAVDAYTRAIAYYDGDPNFYANRALCYLRLEKYDKSIEDCRRAIDLDPSKIKAFYRMMQAYEALCEIEIAIEYCRKVLALDSSNKEAQKSLQRLEAKICANKVNCSVGVKVKSDAVWSRMESKSYERIRPVVKSLHLRSQLPLKRIKIFETPGLKHECDEAKYAKNIANYAATTKEKIQVLKASEDVDIENAKQANKIRKFTVPSSSSQFYSTWKELASDEEKFDYLNFIEAKNLNRLLGACFDYETLSEFIILLDKFCTPHKRKALDLLMELSKHDQIRILSMFLSTQDLQALRRLLFKLGEEGMDKDTFEDNFCLK</sequence>
<dbReference type="InterPro" id="IPR025986">
    <property type="entry name" value="RPAP3-like_C"/>
</dbReference>
<evidence type="ECO:0000256" key="5">
    <source>
        <dbReference type="PROSITE-ProRule" id="PRU00339"/>
    </source>
</evidence>
<evidence type="ECO:0000256" key="2">
    <source>
        <dbReference type="ARBA" id="ARBA00022803"/>
    </source>
</evidence>
<feature type="repeat" description="TPR" evidence="5">
    <location>
        <begin position="82"/>
        <end position="115"/>
    </location>
</feature>
<evidence type="ECO:0000256" key="1">
    <source>
        <dbReference type="ARBA" id="ARBA00022737"/>
    </source>
</evidence>
<dbReference type="Gene3D" id="1.25.40.10">
    <property type="entry name" value="Tetratricopeptide repeat domain"/>
    <property type="match status" value="1"/>
</dbReference>